<feature type="compositionally biased region" description="Basic and acidic residues" evidence="1">
    <location>
        <begin position="294"/>
        <end position="320"/>
    </location>
</feature>
<dbReference type="OrthoDB" id="3197444at2"/>
<accession>A0A261G281</accession>
<keyword evidence="3" id="KW-1185">Reference proteome</keyword>
<sequence length="379" mass="42817">MSASTSQPQPNQQSNSNPETMTAIAMIIGLYLWADSRYTRALGRALNMLRNQHDLANPVTPIRLLQREERRIVDTLDNRTPQLLALLTTAVEHDSIPHALPRRTPPAPPVTLGLLEPPEPPRFDFTVPLGVRATEAIHTDLQTELKDIRARILRQHDDLYKLTAAGAATNSVMANGGTITDAQRSMMTDLLTHGVTGFTDRAGRRWRLSSYVEMAVRTAAMRSLNEAHLQVMQAAGITLFQVPSHLHTCPLCFPWQGRILSVDPDADADGTIDEARAAGLWHPNCEHSLTAWRSGDKRPEPQEWSDRDQQLWESSQKQRELERHVREQKSVYAASHDPQLRKQARVKIRGYQKQLRDLTDTTGLLRRSHREQPDLGLRH</sequence>
<feature type="compositionally biased region" description="Basic and acidic residues" evidence="1">
    <location>
        <begin position="370"/>
        <end position="379"/>
    </location>
</feature>
<feature type="region of interest" description="Disordered" evidence="1">
    <location>
        <begin position="359"/>
        <end position="379"/>
    </location>
</feature>
<name>A0A261G281_9BIFI</name>
<dbReference type="Proteomes" id="UP000216451">
    <property type="component" value="Unassembled WGS sequence"/>
</dbReference>
<organism evidence="2 3">
    <name type="scientific">Bifidobacterium aquikefiri</name>
    <dbReference type="NCBI Taxonomy" id="1653207"/>
    <lineage>
        <taxon>Bacteria</taxon>
        <taxon>Bacillati</taxon>
        <taxon>Actinomycetota</taxon>
        <taxon>Actinomycetes</taxon>
        <taxon>Bifidobacteriales</taxon>
        <taxon>Bifidobacteriaceae</taxon>
        <taxon>Bifidobacterium</taxon>
    </lineage>
</organism>
<feature type="region of interest" description="Disordered" evidence="1">
    <location>
        <begin position="292"/>
        <end position="320"/>
    </location>
</feature>
<dbReference type="InterPro" id="IPR009319">
    <property type="entry name" value="Phage_A118_VSP1"/>
</dbReference>
<evidence type="ECO:0000313" key="3">
    <source>
        <dbReference type="Proteomes" id="UP000216451"/>
    </source>
</evidence>
<protein>
    <submittedName>
        <fullName evidence="2">Phage capsid protein</fullName>
    </submittedName>
</protein>
<dbReference type="AlphaFoldDB" id="A0A261G281"/>
<dbReference type="EMBL" id="MWXA01000008">
    <property type="protein sequence ID" value="OZG65537.1"/>
    <property type="molecule type" value="Genomic_DNA"/>
</dbReference>
<dbReference type="Pfam" id="PF06152">
    <property type="entry name" value="Phage_min_cap2"/>
    <property type="match status" value="1"/>
</dbReference>
<reference evidence="2 3" key="1">
    <citation type="journal article" date="2017" name="BMC Genomics">
        <title>Comparative genomic and phylogenomic analyses of the Bifidobacteriaceae family.</title>
        <authorList>
            <person name="Lugli G.A."/>
            <person name="Milani C."/>
            <person name="Turroni F."/>
            <person name="Duranti S."/>
            <person name="Mancabelli L."/>
            <person name="Mangifesta M."/>
            <person name="Ferrario C."/>
            <person name="Modesto M."/>
            <person name="Mattarelli P."/>
            <person name="Jiri K."/>
            <person name="van Sinderen D."/>
            <person name="Ventura M."/>
        </authorList>
    </citation>
    <scope>NUCLEOTIDE SEQUENCE [LARGE SCALE GENOMIC DNA]</scope>
    <source>
        <strain evidence="2 3">LMG 28769</strain>
    </source>
</reference>
<proteinExistence type="predicted"/>
<evidence type="ECO:0000256" key="1">
    <source>
        <dbReference type="SAM" id="MobiDB-lite"/>
    </source>
</evidence>
<gene>
    <name evidence="2" type="ORF">BAQU_1720</name>
</gene>
<dbReference type="GeneID" id="98296375"/>
<evidence type="ECO:0000313" key="2">
    <source>
        <dbReference type="EMBL" id="OZG65537.1"/>
    </source>
</evidence>
<comment type="caution">
    <text evidence="2">The sequence shown here is derived from an EMBL/GenBank/DDBJ whole genome shotgun (WGS) entry which is preliminary data.</text>
</comment>
<dbReference type="GO" id="GO:0005198">
    <property type="term" value="F:structural molecule activity"/>
    <property type="evidence" value="ECO:0007669"/>
    <property type="project" value="InterPro"/>
</dbReference>
<dbReference type="RefSeq" id="WP_143241995.1">
    <property type="nucleotide sequence ID" value="NZ_JBDNSV010000003.1"/>
</dbReference>